<feature type="compositionally biased region" description="Basic and acidic residues" evidence="1">
    <location>
        <begin position="675"/>
        <end position="688"/>
    </location>
</feature>
<evidence type="ECO:0000313" key="4">
    <source>
        <dbReference type="Proteomes" id="UP000825729"/>
    </source>
</evidence>
<evidence type="ECO:0000259" key="2">
    <source>
        <dbReference type="Pfam" id="PF04424"/>
    </source>
</evidence>
<evidence type="ECO:0000256" key="1">
    <source>
        <dbReference type="SAM" id="MobiDB-lite"/>
    </source>
</evidence>
<dbReference type="GO" id="GO:0071944">
    <property type="term" value="C:cell periphery"/>
    <property type="evidence" value="ECO:0007669"/>
    <property type="project" value="TreeGrafter"/>
</dbReference>
<dbReference type="GO" id="GO:0016807">
    <property type="term" value="F:cysteine-type carboxypeptidase activity"/>
    <property type="evidence" value="ECO:0007669"/>
    <property type="project" value="TreeGrafter"/>
</dbReference>
<feature type="compositionally biased region" description="Low complexity" evidence="1">
    <location>
        <begin position="633"/>
        <end position="657"/>
    </location>
</feature>
<sequence>MAAEDRKDDAELEGLYKTKTVHFFGRSVPIILQNANGPCPLIAICNVLLLRNNITISSEASEISLKKLLSLVAERLLDSNSNIQDKDAGYLENQQQNIHDAIEMLPRLATGIDVNLHFSRIDDFEFTPERSIFDLLGIELYHGWIVDPQDVETLEAIGTKSYNSLMAEIVALEDTNNREREDNDMPVEDCIDFAAATTATLGVPSPCLSRARSFEDSVVAGEDQKTRKGDREEEEELLRVLQLSKADASSSLNESSESIILSAPSVGTLDTLEASVSGESERPLNLDAGKSTVQLSSEIGTETGDRIIEEECCLSNCDKSDDCPISSGLAKNINADLGIQAAGVPSSDGDVSSVADISGAYMNDLVAGHSVRQVMLDVNRNARPKVHLTTTEDTGETDNNQAGSMPLDEKSIHVDVPKACISANLENSEPIYEGEECILDPAHPVYEHREPLYEGEMVLAERADGVSGEVSSIYKNDEVSQKKHNGKHGISAREGELIQNFLKNNASQLTIYGLFCLQEGLKEHELCVFFRNNHFNTMFKFNGELYLLATDQGYLNQPDLVWEKLNEVNGDTMFMTGNFTEFSAENQASATWDEQNAVASTADYLATIDKTSVDSSDISSDLQLAIALQQQEFEQQQQHSQRQNGGSQQQSSVSGASRLITGPQVPRSTGTSVKPEGKSKDKEKCAVM</sequence>
<dbReference type="GO" id="GO:0004843">
    <property type="term" value="F:cysteine-type deubiquitinase activity"/>
    <property type="evidence" value="ECO:0007669"/>
    <property type="project" value="InterPro"/>
</dbReference>
<feature type="domain" description="MINDY deubiquitinase" evidence="2">
    <location>
        <begin position="16"/>
        <end position="200"/>
    </location>
</feature>
<gene>
    <name evidence="3" type="ORF">H6P81_004569</name>
</gene>
<dbReference type="PANTHER" id="PTHR18063:SF6">
    <property type="entry name" value="UBIQUITIN CARBOXYL-TERMINAL HYDROLASE"/>
    <property type="match status" value="1"/>
</dbReference>
<organism evidence="3 4">
    <name type="scientific">Aristolochia fimbriata</name>
    <name type="common">White veined hardy Dutchman's pipe vine</name>
    <dbReference type="NCBI Taxonomy" id="158543"/>
    <lineage>
        <taxon>Eukaryota</taxon>
        <taxon>Viridiplantae</taxon>
        <taxon>Streptophyta</taxon>
        <taxon>Embryophyta</taxon>
        <taxon>Tracheophyta</taxon>
        <taxon>Spermatophyta</taxon>
        <taxon>Magnoliopsida</taxon>
        <taxon>Magnoliidae</taxon>
        <taxon>Piperales</taxon>
        <taxon>Aristolochiaceae</taxon>
        <taxon>Aristolochia</taxon>
    </lineage>
</organism>
<dbReference type="PANTHER" id="PTHR18063">
    <property type="entry name" value="NF-E2 INDUCIBLE PROTEIN"/>
    <property type="match status" value="1"/>
</dbReference>
<dbReference type="InterPro" id="IPR003903">
    <property type="entry name" value="UIM_dom"/>
</dbReference>
<evidence type="ECO:0000313" key="3">
    <source>
        <dbReference type="EMBL" id="KAG9451665.1"/>
    </source>
</evidence>
<dbReference type="PROSITE" id="PS50330">
    <property type="entry name" value="UIM"/>
    <property type="match status" value="1"/>
</dbReference>
<feature type="compositionally biased region" description="Low complexity" evidence="1">
    <location>
        <begin position="389"/>
        <end position="400"/>
    </location>
</feature>
<keyword evidence="4" id="KW-1185">Reference proteome</keyword>
<dbReference type="GO" id="GO:0005829">
    <property type="term" value="C:cytosol"/>
    <property type="evidence" value="ECO:0007669"/>
    <property type="project" value="TreeGrafter"/>
</dbReference>
<dbReference type="GO" id="GO:1990380">
    <property type="term" value="F:K48-linked deubiquitinase activity"/>
    <property type="evidence" value="ECO:0007669"/>
    <property type="project" value="InterPro"/>
</dbReference>
<protein>
    <recommendedName>
        <fullName evidence="2">MINDY deubiquitinase domain-containing protein</fullName>
    </recommendedName>
</protein>
<name>A0AAV7ES23_ARIFI</name>
<dbReference type="Pfam" id="PF04424">
    <property type="entry name" value="MINDY_DUB"/>
    <property type="match status" value="2"/>
</dbReference>
<dbReference type="GO" id="GO:0071108">
    <property type="term" value="P:protein K48-linked deubiquitination"/>
    <property type="evidence" value="ECO:0007669"/>
    <property type="project" value="TreeGrafter"/>
</dbReference>
<dbReference type="AlphaFoldDB" id="A0AAV7ES23"/>
<feature type="region of interest" description="Disordered" evidence="1">
    <location>
        <begin position="633"/>
        <end position="688"/>
    </location>
</feature>
<reference evidence="3 4" key="1">
    <citation type="submission" date="2021-07" db="EMBL/GenBank/DDBJ databases">
        <title>The Aristolochia fimbriata genome: insights into angiosperm evolution, floral development and chemical biosynthesis.</title>
        <authorList>
            <person name="Jiao Y."/>
        </authorList>
    </citation>
    <scope>NUCLEOTIDE SEQUENCE [LARGE SCALE GENOMIC DNA]</scope>
    <source>
        <strain evidence="3">IBCAS-2021</strain>
        <tissue evidence="3">Leaf</tissue>
    </source>
</reference>
<dbReference type="Proteomes" id="UP000825729">
    <property type="component" value="Unassembled WGS sequence"/>
</dbReference>
<dbReference type="EMBL" id="JAINDJ010000003">
    <property type="protein sequence ID" value="KAG9451665.1"/>
    <property type="molecule type" value="Genomic_DNA"/>
</dbReference>
<feature type="region of interest" description="Disordered" evidence="1">
    <location>
        <begin position="386"/>
        <end position="406"/>
    </location>
</feature>
<dbReference type="InterPro" id="IPR007518">
    <property type="entry name" value="MINDY"/>
</dbReference>
<feature type="domain" description="MINDY deubiquitinase" evidence="2">
    <location>
        <begin position="477"/>
        <end position="579"/>
    </location>
</feature>
<proteinExistence type="predicted"/>
<comment type="caution">
    <text evidence="3">The sequence shown here is derived from an EMBL/GenBank/DDBJ whole genome shotgun (WGS) entry which is preliminary data.</text>
</comment>
<dbReference type="InterPro" id="IPR033979">
    <property type="entry name" value="MINDY_domain"/>
</dbReference>
<accession>A0AAV7ES23</accession>